<keyword evidence="9 18" id="KW-0999">Mitochondrion inner membrane</keyword>
<dbReference type="PRINTS" id="PR01436">
    <property type="entry name" value="NADHDHGNASE2"/>
</dbReference>
<evidence type="ECO:0000313" key="20">
    <source>
        <dbReference type="EMBL" id="WPW46892.1"/>
    </source>
</evidence>
<evidence type="ECO:0000256" key="18">
    <source>
        <dbReference type="RuleBase" id="RU003403"/>
    </source>
</evidence>
<comment type="subcellular location">
    <subcellularLocation>
        <location evidence="2 18">Mitochondrion inner membrane</location>
        <topology evidence="2 18">Multi-pass membrane protein</topology>
    </subcellularLocation>
</comment>
<evidence type="ECO:0000259" key="19">
    <source>
        <dbReference type="Pfam" id="PF00361"/>
    </source>
</evidence>
<geneLocation type="mitochondrion" evidence="20"/>
<evidence type="ECO:0000256" key="16">
    <source>
        <dbReference type="ARBA" id="ARBA00023136"/>
    </source>
</evidence>
<dbReference type="PANTHER" id="PTHR46552">
    <property type="entry name" value="NADH-UBIQUINONE OXIDOREDUCTASE CHAIN 2"/>
    <property type="match status" value="1"/>
</dbReference>
<feature type="transmembrane region" description="Helical" evidence="18">
    <location>
        <begin position="12"/>
        <end position="34"/>
    </location>
</feature>
<proteinExistence type="inferred from homology"/>
<accession>A0AB38Z6B6</accession>
<dbReference type="CTD" id="4536"/>
<evidence type="ECO:0000256" key="7">
    <source>
        <dbReference type="ARBA" id="ARBA00022660"/>
    </source>
</evidence>
<keyword evidence="15 18" id="KW-0496">Mitochondrion</keyword>
<evidence type="ECO:0000256" key="8">
    <source>
        <dbReference type="ARBA" id="ARBA00022692"/>
    </source>
</evidence>
<keyword evidence="13 18" id="KW-0520">NAD</keyword>
<dbReference type="Pfam" id="PF00361">
    <property type="entry name" value="Proton_antipo_M"/>
    <property type="match status" value="1"/>
</dbReference>
<evidence type="ECO:0000256" key="12">
    <source>
        <dbReference type="ARBA" id="ARBA00022989"/>
    </source>
</evidence>
<dbReference type="AlphaFoldDB" id="A0AB38Z6B6"/>
<protein>
    <recommendedName>
        <fullName evidence="5 18">NADH-ubiquinone oxidoreductase chain 2</fullName>
        <ecNumber evidence="4 18">7.1.1.2</ecNumber>
    </recommendedName>
</protein>
<dbReference type="GeneID" id="87711128"/>
<evidence type="ECO:0000256" key="3">
    <source>
        <dbReference type="ARBA" id="ARBA00007012"/>
    </source>
</evidence>
<keyword evidence="12 18" id="KW-1133">Transmembrane helix</keyword>
<evidence type="ECO:0000256" key="1">
    <source>
        <dbReference type="ARBA" id="ARBA00003257"/>
    </source>
</evidence>
<evidence type="ECO:0000256" key="17">
    <source>
        <dbReference type="ARBA" id="ARBA00049551"/>
    </source>
</evidence>
<organism evidence="20">
    <name type="scientific">Ventidius longitarsus</name>
    <dbReference type="NCBI Taxonomy" id="3087134"/>
    <lineage>
        <taxon>Eukaryota</taxon>
        <taxon>Metazoa</taxon>
        <taxon>Ecdysozoa</taxon>
        <taxon>Arthropoda</taxon>
        <taxon>Hexapoda</taxon>
        <taxon>Insecta</taxon>
        <taxon>Pterygota</taxon>
        <taxon>Neoptera</taxon>
        <taxon>Paraneoptera</taxon>
        <taxon>Hemiptera</taxon>
        <taxon>Heteroptera</taxon>
        <taxon>Gerromorpha</taxon>
        <taxon>Gerroidea</taxon>
        <taxon>Gerridae</taxon>
        <taxon>Halobatinae</taxon>
        <taxon>Ventidius</taxon>
    </lineage>
</organism>
<evidence type="ECO:0000256" key="14">
    <source>
        <dbReference type="ARBA" id="ARBA00023075"/>
    </source>
</evidence>
<feature type="transmembrane region" description="Helical" evidence="18">
    <location>
        <begin position="58"/>
        <end position="83"/>
    </location>
</feature>
<evidence type="ECO:0000256" key="4">
    <source>
        <dbReference type="ARBA" id="ARBA00012944"/>
    </source>
</evidence>
<keyword evidence="14 18" id="KW-0830">Ubiquinone</keyword>
<dbReference type="EC" id="7.1.1.2" evidence="4 18"/>
<comment type="similarity">
    <text evidence="3 18">Belongs to the complex I subunit 2 family.</text>
</comment>
<evidence type="ECO:0000256" key="13">
    <source>
        <dbReference type="ARBA" id="ARBA00023027"/>
    </source>
</evidence>
<sequence>MMKNSSKNMMMLSLIISTIMVISSENWFSIWIGLEINMMSFVPLMEKSKNFLSSESKMIYFVIQSSASIMFMFTIISNPIIVISEEMMNSMTMTVMTMSMATKMGMAPMHLWFINIISKISWSNCMILMTWQKLAPLYVISTLFNNSMIITTMSILSALVGAIGGINQTSIKKILAYSSINHMGWMTICLKHNNEMWIKYLLIYSTMIVLLTKNLEMKSINFVNQMNINMKTKIEKTNFLIMMLSLGGLPPFIGFLPKWLVIQSLMQTESMFTLIVLMMTSMITLFYYLRMITPMIMSNNTINKWNLNSFNMKTNYMIMLGFNMMLPLTMIINTM</sequence>
<dbReference type="GO" id="GO:0005743">
    <property type="term" value="C:mitochondrial inner membrane"/>
    <property type="evidence" value="ECO:0007669"/>
    <property type="project" value="UniProtKB-SubCell"/>
</dbReference>
<keyword evidence="6" id="KW-0813">Transport</keyword>
<evidence type="ECO:0000256" key="6">
    <source>
        <dbReference type="ARBA" id="ARBA00022448"/>
    </source>
</evidence>
<evidence type="ECO:0000256" key="10">
    <source>
        <dbReference type="ARBA" id="ARBA00022967"/>
    </source>
</evidence>
<keyword evidence="7 18" id="KW-0679">Respiratory chain</keyword>
<comment type="function">
    <text evidence="18">Core subunit of the mitochondrial membrane respiratory chain NADH dehydrogenase (Complex I) which catalyzes electron transfer from NADH through the respiratory chain, using ubiquinone as an electron acceptor. Essential for the catalytic activity and assembly of complex I.</text>
</comment>
<dbReference type="GO" id="GO:0006120">
    <property type="term" value="P:mitochondrial electron transport, NADH to ubiquinone"/>
    <property type="evidence" value="ECO:0007669"/>
    <property type="project" value="InterPro"/>
</dbReference>
<feature type="domain" description="NADH:quinone oxidoreductase/Mrp antiporter transmembrane" evidence="19">
    <location>
        <begin position="24"/>
        <end position="284"/>
    </location>
</feature>
<evidence type="ECO:0000256" key="5">
    <source>
        <dbReference type="ARBA" id="ARBA00021008"/>
    </source>
</evidence>
<dbReference type="InterPro" id="IPR003917">
    <property type="entry name" value="NADH_UbQ_OxRdtase_chain2"/>
</dbReference>
<keyword evidence="16 18" id="KW-0472">Membrane</keyword>
<gene>
    <name evidence="20" type="primary">ND2</name>
</gene>
<feature type="transmembrane region" description="Helical" evidence="18">
    <location>
        <begin position="237"/>
        <end position="259"/>
    </location>
</feature>
<evidence type="ECO:0000256" key="2">
    <source>
        <dbReference type="ARBA" id="ARBA00004448"/>
    </source>
</evidence>
<feature type="transmembrane region" description="Helical" evidence="18">
    <location>
        <begin position="314"/>
        <end position="332"/>
    </location>
</feature>
<feature type="transmembrane region" description="Helical" evidence="18">
    <location>
        <begin position="137"/>
        <end position="162"/>
    </location>
</feature>
<dbReference type="EMBL" id="OR804129">
    <property type="protein sequence ID" value="WPW46892.1"/>
    <property type="molecule type" value="Genomic_DNA"/>
</dbReference>
<name>A0AB38Z6B6_9HEMI</name>
<dbReference type="InterPro" id="IPR001750">
    <property type="entry name" value="ND/Mrp_TM"/>
</dbReference>
<dbReference type="RefSeq" id="YP_011010277.1">
    <property type="nucleotide sequence ID" value="NC_085381.1"/>
</dbReference>
<keyword evidence="11 18" id="KW-0249">Electron transport</keyword>
<comment type="catalytic activity">
    <reaction evidence="17 18">
        <text>a ubiquinone + NADH + 5 H(+)(in) = a ubiquinol + NAD(+) + 4 H(+)(out)</text>
        <dbReference type="Rhea" id="RHEA:29091"/>
        <dbReference type="Rhea" id="RHEA-COMP:9565"/>
        <dbReference type="Rhea" id="RHEA-COMP:9566"/>
        <dbReference type="ChEBI" id="CHEBI:15378"/>
        <dbReference type="ChEBI" id="CHEBI:16389"/>
        <dbReference type="ChEBI" id="CHEBI:17976"/>
        <dbReference type="ChEBI" id="CHEBI:57540"/>
        <dbReference type="ChEBI" id="CHEBI:57945"/>
        <dbReference type="EC" id="7.1.1.2"/>
    </reaction>
</comment>
<keyword evidence="8 18" id="KW-0812">Transmembrane</keyword>
<dbReference type="GO" id="GO:0008137">
    <property type="term" value="F:NADH dehydrogenase (ubiquinone) activity"/>
    <property type="evidence" value="ECO:0007669"/>
    <property type="project" value="UniProtKB-EC"/>
</dbReference>
<evidence type="ECO:0000256" key="15">
    <source>
        <dbReference type="ARBA" id="ARBA00023128"/>
    </source>
</evidence>
<dbReference type="PANTHER" id="PTHR46552:SF1">
    <property type="entry name" value="NADH-UBIQUINONE OXIDOREDUCTASE CHAIN 2"/>
    <property type="match status" value="1"/>
</dbReference>
<feature type="transmembrane region" description="Helical" evidence="18">
    <location>
        <begin position="271"/>
        <end position="289"/>
    </location>
</feature>
<keyword evidence="10 18" id="KW-1278">Translocase</keyword>
<dbReference type="InterPro" id="IPR050175">
    <property type="entry name" value="Complex_I_Subunit_2"/>
</dbReference>
<reference evidence="20" key="1">
    <citation type="journal article" date="2024" name="Insect Syst Divers">
        <title>Skimming the skaters: genome skimming improves phylogenetic resolution of Halobatinae (Hemiptera: Gerridae).</title>
        <authorList>
            <person name="Chang J.J.M."/>
            <person name="Raupach M.J."/>
            <person name="Cheng L."/>
            <person name="Damgaard J."/>
            <person name="Hongjamrassilp W."/>
            <person name="Ip Y.C.A."/>
            <person name="Ng M.H.-C."/>
            <person name="Chan W.W.R."/>
            <person name="Kunning I."/>
            <person name="Liang B.J.Y."/>
            <person name="Maggioni D."/>
            <person name="Mana R.R."/>
            <person name="Mishra H."/>
            <person name="Mowe M.A.D."/>
            <person name="Wainwright B.J."/>
            <person name="Whitney J.L."/>
            <person name="Wolfe K."/>
            <person name="Yeo D.C.J."/>
            <person name="Huang D."/>
        </authorList>
    </citation>
    <scope>NUCLEOTIDE SEQUENCE</scope>
</reference>
<evidence type="ECO:0000256" key="11">
    <source>
        <dbReference type="ARBA" id="ARBA00022982"/>
    </source>
</evidence>
<comment type="function">
    <text evidence="1">Core subunit of the mitochondrial membrane respiratory chain NADH dehydrogenase (Complex I) that is believed to belong to the minimal assembly required for catalysis. Complex I functions in the transfer of electrons from NADH to the respiratory chain. The immediate electron acceptor for the enzyme is believed to be ubiquinone.</text>
</comment>
<evidence type="ECO:0000256" key="9">
    <source>
        <dbReference type="ARBA" id="ARBA00022792"/>
    </source>
</evidence>